<sequence length="421" mass="44883">MRRRSLGKLAGLLAGVLLAGGCSLPGDAGDGDASGTGPVTLVTGRDRAGYLQGLLDTWNAAHPQERATLVELPDAADEVRAQLAEGLSRGSDRFDVVNLDVVWTAEFAQRGWIAPLDEAQLPADRLLPAAVGTGRWDGRLYAVPFTTNVGLLYYRSDVLEQEGERPPQTWADLERLARTVAPRHGLEGYAGQLLPYEGLTVNVAEAVASAGGRFLDGNGQVAVDGPQARAGLDFLAGGLRDGWIPREALGFREEESREAFQDGRLLFLRSWPYVYPQAAGPGSKVAGKFGVVPLPGPQGAGAAVLGGSDLAVGSASRHQRTARELIRYLTGREVQRRVLTEGGLPPVWTDLYTDPELVGRYPYLPVLRRGLETAVQRPSVPGYQQLSLAIGAASYDALLGRTTADAAVSRMAADLKEIVGR</sequence>
<evidence type="ECO:0000256" key="3">
    <source>
        <dbReference type="ARBA" id="ARBA00022729"/>
    </source>
</evidence>
<feature type="signal peptide" evidence="4">
    <location>
        <begin position="1"/>
        <end position="28"/>
    </location>
</feature>
<dbReference type="PANTHER" id="PTHR43649">
    <property type="entry name" value="ARABINOSE-BINDING PROTEIN-RELATED"/>
    <property type="match status" value="1"/>
</dbReference>
<dbReference type="Gene3D" id="3.40.190.10">
    <property type="entry name" value="Periplasmic binding protein-like II"/>
    <property type="match status" value="2"/>
</dbReference>
<accession>A0A561EZL3</accession>
<dbReference type="RefSeq" id="WP_211785890.1">
    <property type="nucleotide sequence ID" value="NZ_BAAABR010000047.1"/>
</dbReference>
<dbReference type="SUPFAM" id="SSF53850">
    <property type="entry name" value="Periplasmic binding protein-like II"/>
    <property type="match status" value="1"/>
</dbReference>
<dbReference type="Pfam" id="PF01547">
    <property type="entry name" value="SBP_bac_1"/>
    <property type="match status" value="1"/>
</dbReference>
<evidence type="ECO:0000256" key="4">
    <source>
        <dbReference type="SAM" id="SignalP"/>
    </source>
</evidence>
<reference evidence="5 6" key="1">
    <citation type="submission" date="2019-06" db="EMBL/GenBank/DDBJ databases">
        <title>Sequencing the genomes of 1000 actinobacteria strains.</title>
        <authorList>
            <person name="Klenk H.-P."/>
        </authorList>
    </citation>
    <scope>NUCLEOTIDE SEQUENCE [LARGE SCALE GENOMIC DNA]</scope>
    <source>
        <strain evidence="5 6">DSM 41649</strain>
    </source>
</reference>
<name>A0A561EZL3_9ACTN</name>
<keyword evidence="2" id="KW-0813">Transport</keyword>
<evidence type="ECO:0000313" key="5">
    <source>
        <dbReference type="EMBL" id="TWE21057.1"/>
    </source>
</evidence>
<evidence type="ECO:0000313" key="6">
    <source>
        <dbReference type="Proteomes" id="UP000318416"/>
    </source>
</evidence>
<comment type="similarity">
    <text evidence="1">Belongs to the bacterial solute-binding protein 1 family.</text>
</comment>
<protein>
    <submittedName>
        <fullName evidence="5">Carbohydrate ABC transporter substrate-binding protein (CUT1 family)</fullName>
    </submittedName>
</protein>
<dbReference type="Proteomes" id="UP000318416">
    <property type="component" value="Unassembled WGS sequence"/>
</dbReference>
<comment type="caution">
    <text evidence="5">The sequence shown here is derived from an EMBL/GenBank/DDBJ whole genome shotgun (WGS) entry which is preliminary data.</text>
</comment>
<evidence type="ECO:0000256" key="2">
    <source>
        <dbReference type="ARBA" id="ARBA00022448"/>
    </source>
</evidence>
<dbReference type="CDD" id="cd14750">
    <property type="entry name" value="PBP2_TMBP"/>
    <property type="match status" value="1"/>
</dbReference>
<keyword evidence="3 4" id="KW-0732">Signal</keyword>
<keyword evidence="6" id="KW-1185">Reference proteome</keyword>
<dbReference type="EMBL" id="VIVR01000001">
    <property type="protein sequence ID" value="TWE21057.1"/>
    <property type="molecule type" value="Genomic_DNA"/>
</dbReference>
<feature type="chain" id="PRO_5038413130" evidence="4">
    <location>
        <begin position="29"/>
        <end position="421"/>
    </location>
</feature>
<organism evidence="5 6">
    <name type="scientific">Kitasatospora atroaurantiaca</name>
    <dbReference type="NCBI Taxonomy" id="285545"/>
    <lineage>
        <taxon>Bacteria</taxon>
        <taxon>Bacillati</taxon>
        <taxon>Actinomycetota</taxon>
        <taxon>Actinomycetes</taxon>
        <taxon>Kitasatosporales</taxon>
        <taxon>Streptomycetaceae</taxon>
        <taxon>Kitasatospora</taxon>
    </lineage>
</organism>
<proteinExistence type="inferred from homology"/>
<dbReference type="InterPro" id="IPR006059">
    <property type="entry name" value="SBP"/>
</dbReference>
<dbReference type="PROSITE" id="PS51257">
    <property type="entry name" value="PROKAR_LIPOPROTEIN"/>
    <property type="match status" value="1"/>
</dbReference>
<evidence type="ECO:0000256" key="1">
    <source>
        <dbReference type="ARBA" id="ARBA00008520"/>
    </source>
</evidence>
<dbReference type="InterPro" id="IPR050490">
    <property type="entry name" value="Bact_solute-bd_prot1"/>
</dbReference>
<gene>
    <name evidence="5" type="ORF">FB465_6224</name>
</gene>
<dbReference type="AlphaFoldDB" id="A0A561EZL3"/>
<dbReference type="PANTHER" id="PTHR43649:SF34">
    <property type="entry name" value="ABC TRANSPORTER PERIPLASMIC-BINDING PROTEIN YCJN-RELATED"/>
    <property type="match status" value="1"/>
</dbReference>